<evidence type="ECO:0008006" key="3">
    <source>
        <dbReference type="Google" id="ProtNLM"/>
    </source>
</evidence>
<evidence type="ECO:0000313" key="2">
    <source>
        <dbReference type="Proteomes" id="UP001597118"/>
    </source>
</evidence>
<sequence length="159" mass="18663">MADMINELGNKTVTIYFDSPMLFEAKNIKPLGGITGLYFIFSSTIQVQYPFDKSKLLYIGMSEKRTNSIGSRLIGHFEGKSKNVGLVNYRKVEPLWFTYINIEMLRDIWNFRVEDLESYFILNFVEHYGVYPICNNKTGFEILNNTLTTDFKIDWNYFK</sequence>
<evidence type="ECO:0000313" key="1">
    <source>
        <dbReference type="EMBL" id="MFD1629562.1"/>
    </source>
</evidence>
<gene>
    <name evidence="1" type="ORF">ACFSAH_06725</name>
</gene>
<accession>A0ABW4IAX7</accession>
<comment type="caution">
    <text evidence="1">The sequence shown here is derived from an EMBL/GenBank/DDBJ whole genome shotgun (WGS) entry which is preliminary data.</text>
</comment>
<dbReference type="EMBL" id="JBHUDG010000005">
    <property type="protein sequence ID" value="MFD1629562.1"/>
    <property type="molecule type" value="Genomic_DNA"/>
</dbReference>
<reference evidence="2" key="1">
    <citation type="journal article" date="2019" name="Int. J. Syst. Evol. Microbiol.">
        <title>The Global Catalogue of Microorganisms (GCM) 10K type strain sequencing project: providing services to taxonomists for standard genome sequencing and annotation.</title>
        <authorList>
            <consortium name="The Broad Institute Genomics Platform"/>
            <consortium name="The Broad Institute Genome Sequencing Center for Infectious Disease"/>
            <person name="Wu L."/>
            <person name="Ma J."/>
        </authorList>
    </citation>
    <scope>NUCLEOTIDE SEQUENCE [LARGE SCALE GENOMIC DNA]</scope>
    <source>
        <strain evidence="2">CCUG 53762</strain>
    </source>
</reference>
<dbReference type="RefSeq" id="WP_379661943.1">
    <property type="nucleotide sequence ID" value="NZ_JBHUDG010000005.1"/>
</dbReference>
<keyword evidence="2" id="KW-1185">Reference proteome</keyword>
<organism evidence="1 2">
    <name type="scientific">Pseudopedobacter beijingensis</name>
    <dbReference type="NCBI Taxonomy" id="1207056"/>
    <lineage>
        <taxon>Bacteria</taxon>
        <taxon>Pseudomonadati</taxon>
        <taxon>Bacteroidota</taxon>
        <taxon>Sphingobacteriia</taxon>
        <taxon>Sphingobacteriales</taxon>
        <taxon>Sphingobacteriaceae</taxon>
        <taxon>Pseudopedobacter</taxon>
    </lineage>
</organism>
<dbReference type="Proteomes" id="UP001597118">
    <property type="component" value="Unassembled WGS sequence"/>
</dbReference>
<proteinExistence type="predicted"/>
<protein>
    <recommendedName>
        <fullName evidence="3">GIY-YIG domain-containing protein</fullName>
    </recommendedName>
</protein>
<name>A0ABW4IAX7_9SPHI</name>